<dbReference type="Gene3D" id="2.170.130.10">
    <property type="entry name" value="TonB-dependent receptor, plug domain"/>
    <property type="match status" value="1"/>
</dbReference>
<feature type="short sequence motif" description="TonB C-terminal box" evidence="10">
    <location>
        <begin position="928"/>
        <end position="945"/>
    </location>
</feature>
<gene>
    <name evidence="15" type="ORF">EUU23_10290</name>
</gene>
<dbReference type="InterPro" id="IPR037066">
    <property type="entry name" value="Plug_dom_sf"/>
</dbReference>
<comment type="caution">
    <text evidence="15">The sequence shown here is derived from an EMBL/GenBank/DDBJ whole genome shotgun (WGS) entry which is preliminary data.</text>
</comment>
<evidence type="ECO:0000256" key="10">
    <source>
        <dbReference type="PROSITE-ProRule" id="PRU10144"/>
    </source>
</evidence>
<dbReference type="Pfam" id="PF07715">
    <property type="entry name" value="Plug"/>
    <property type="match status" value="1"/>
</dbReference>
<feature type="domain" description="TonB-dependent receptor plug" evidence="14">
    <location>
        <begin position="72"/>
        <end position="181"/>
    </location>
</feature>
<dbReference type="SUPFAM" id="SSF56935">
    <property type="entry name" value="Porins"/>
    <property type="match status" value="1"/>
</dbReference>
<comment type="subcellular location">
    <subcellularLocation>
        <location evidence="1 9">Cell outer membrane</location>
        <topology evidence="1 9">Multi-pass membrane protein</topology>
    </subcellularLocation>
</comment>
<keyword evidence="15" id="KW-0675">Receptor</keyword>
<keyword evidence="7 9" id="KW-0472">Membrane</keyword>
<evidence type="ECO:0000256" key="7">
    <source>
        <dbReference type="ARBA" id="ARBA00023136"/>
    </source>
</evidence>
<evidence type="ECO:0000256" key="4">
    <source>
        <dbReference type="ARBA" id="ARBA00022692"/>
    </source>
</evidence>
<organism evidence="15 16">
    <name type="scientific">Sphingorhabdus profundilacus</name>
    <dbReference type="NCBI Taxonomy" id="2509718"/>
    <lineage>
        <taxon>Bacteria</taxon>
        <taxon>Pseudomonadati</taxon>
        <taxon>Pseudomonadota</taxon>
        <taxon>Alphaproteobacteria</taxon>
        <taxon>Sphingomonadales</taxon>
        <taxon>Sphingomonadaceae</taxon>
        <taxon>Sphingorhabdus</taxon>
    </lineage>
</organism>
<dbReference type="PROSITE" id="PS01156">
    <property type="entry name" value="TONB_DEPENDENT_REC_2"/>
    <property type="match status" value="1"/>
</dbReference>
<sequence length="945" mass="100987">MIYWARVTYGDEKMTLHYNKLLLRGAAGLAIAVAMISSSQAMAQVTGAAEDTNEAGDAIIVTGSRIARPDLKSNSPISVVTGQVLQDQGTVNVEEALNQLPQVTPGLNANVNNGGNGTVSVDVRGLGASRTLVLVNGRRMVPSTNTGVVDLNVINPLLIERVEVVTGGASATYGSDALGGVVNFILKDKFEGVEMSGQYGLTSRGDSETWTLGGIIGGNFADDRGNAVLAVSYTDRGDSFQSERAWSRIDQFGGSATGVAGRFDNLFTNPFVPGGNRAFNPDGSVRPFINDTDLTNPATDRYNFAPVNYIQTPQKRFTMTALANFDVTENINIYAEGSYVSSEVKLQLAETPATNIFVNANSPLLSASARALAASRANPTAPLTFRRRLTEVGPRIQTFNFDVTQFNVGAKGKLFNDWNFDVYYGRGRVDSSQGLQNDVSRSRLTSGLNGCPAGSPAGCVSVDAFGAGRITPAAASYIRIASAVDQFGFDRDNVVASANGTLGSLPAGDIGAAFGVEYRRDASRFTPSDPAQTGDLTGFNAVKPVNGSFDTKEVFGEVSVPIIDMLTLAAKGRYSDYSSVGGNFTWSVEGDFRPVDDVRMRATYSRANRAPSVFELFQAGDQGFPVVVDPCFRGQPGGVRAAPAANVAAICVLQGLPDPRTTVLTQTNSQIEGTFTGSTNLREETSKTLTGGIQFTPSFADGLSLSVDYFDIKVEGYVSRVAGGTSGLVGECFKQNITTAAQLAADPFCSLLSRRPNGELLATVPLTNELLPGVDNVLRTRGIDFAASYDFGLDFIGADNGTLSLSSNVTYLMDYKFNGTEFAGFASADFGTLPHWKANTRVTYSDEIFSLSLNWQYIGKSTDTFGDIDFDRTDPDASARLKAQNYFDLNARVKATENFEFFGGVQNLLDKQPPLVQAGFTATNTDETLYDTLGRRFFIGAKMSF</sequence>
<dbReference type="InterPro" id="IPR000531">
    <property type="entry name" value="Beta-barrel_TonB"/>
</dbReference>
<dbReference type="Proteomes" id="UP000471147">
    <property type="component" value="Unassembled WGS sequence"/>
</dbReference>
<evidence type="ECO:0000259" key="13">
    <source>
        <dbReference type="Pfam" id="PF00593"/>
    </source>
</evidence>
<keyword evidence="2 9" id="KW-0813">Transport</keyword>
<evidence type="ECO:0000256" key="11">
    <source>
        <dbReference type="RuleBase" id="RU003357"/>
    </source>
</evidence>
<evidence type="ECO:0000256" key="9">
    <source>
        <dbReference type="PROSITE-ProRule" id="PRU01360"/>
    </source>
</evidence>
<dbReference type="InterPro" id="IPR039426">
    <property type="entry name" value="TonB-dep_rcpt-like"/>
</dbReference>
<evidence type="ECO:0000259" key="14">
    <source>
        <dbReference type="Pfam" id="PF07715"/>
    </source>
</evidence>
<protein>
    <submittedName>
        <fullName evidence="15">TonB-dependent receptor</fullName>
    </submittedName>
</protein>
<dbReference type="InterPro" id="IPR012910">
    <property type="entry name" value="Plug_dom"/>
</dbReference>
<reference evidence="15 16" key="1">
    <citation type="submission" date="2019-01" db="EMBL/GenBank/DDBJ databases">
        <title>Sphingorhabdus lacus sp.nov., isolated from an oligotrophic freshwater lake.</title>
        <authorList>
            <person name="Park M."/>
        </authorList>
    </citation>
    <scope>NUCLEOTIDE SEQUENCE [LARGE SCALE GENOMIC DNA]</scope>
    <source>
        <strain evidence="15 16">IMCC26285</strain>
    </source>
</reference>
<evidence type="ECO:0000313" key="15">
    <source>
        <dbReference type="EMBL" id="MVZ98081.1"/>
    </source>
</evidence>
<evidence type="ECO:0000256" key="8">
    <source>
        <dbReference type="ARBA" id="ARBA00023237"/>
    </source>
</evidence>
<keyword evidence="8 9" id="KW-0998">Cell outer membrane</keyword>
<dbReference type="PANTHER" id="PTHR47234:SF2">
    <property type="entry name" value="TONB-DEPENDENT RECEPTOR"/>
    <property type="match status" value="1"/>
</dbReference>
<proteinExistence type="inferred from homology"/>
<dbReference type="PROSITE" id="PS52016">
    <property type="entry name" value="TONB_DEPENDENT_REC_3"/>
    <property type="match status" value="1"/>
</dbReference>
<feature type="transmembrane region" description="Helical" evidence="12">
    <location>
        <begin position="21"/>
        <end position="43"/>
    </location>
</feature>
<dbReference type="PANTHER" id="PTHR47234">
    <property type="match status" value="1"/>
</dbReference>
<keyword evidence="4 9" id="KW-0812">Transmembrane</keyword>
<evidence type="ECO:0000256" key="5">
    <source>
        <dbReference type="ARBA" id="ARBA00022729"/>
    </source>
</evidence>
<dbReference type="Gene3D" id="2.40.170.20">
    <property type="entry name" value="TonB-dependent receptor, beta-barrel domain"/>
    <property type="match status" value="1"/>
</dbReference>
<dbReference type="GO" id="GO:0009279">
    <property type="term" value="C:cell outer membrane"/>
    <property type="evidence" value="ECO:0007669"/>
    <property type="project" value="UniProtKB-SubCell"/>
</dbReference>
<evidence type="ECO:0000313" key="16">
    <source>
        <dbReference type="Proteomes" id="UP000471147"/>
    </source>
</evidence>
<evidence type="ECO:0000256" key="3">
    <source>
        <dbReference type="ARBA" id="ARBA00022452"/>
    </source>
</evidence>
<accession>A0A6I4LYE4</accession>
<evidence type="ECO:0000256" key="2">
    <source>
        <dbReference type="ARBA" id="ARBA00022448"/>
    </source>
</evidence>
<name>A0A6I4LYE4_9SPHN</name>
<dbReference type="EMBL" id="SDWJ01000002">
    <property type="protein sequence ID" value="MVZ98081.1"/>
    <property type="molecule type" value="Genomic_DNA"/>
</dbReference>
<comment type="similarity">
    <text evidence="9 11">Belongs to the TonB-dependent receptor family.</text>
</comment>
<dbReference type="InterPro" id="IPR036942">
    <property type="entry name" value="Beta-barrel_TonB_sf"/>
</dbReference>
<keyword evidence="3 9" id="KW-1134">Transmembrane beta strand</keyword>
<dbReference type="AlphaFoldDB" id="A0A6I4LYE4"/>
<feature type="domain" description="TonB-dependent receptor-like beta-barrel" evidence="13">
    <location>
        <begin position="386"/>
        <end position="908"/>
    </location>
</feature>
<dbReference type="InterPro" id="IPR010917">
    <property type="entry name" value="TonB_rcpt_CS"/>
</dbReference>
<keyword evidence="16" id="KW-1185">Reference proteome</keyword>
<dbReference type="RefSeq" id="WP_343032713.1">
    <property type="nucleotide sequence ID" value="NZ_SDWJ01000002.1"/>
</dbReference>
<evidence type="ECO:0000256" key="6">
    <source>
        <dbReference type="ARBA" id="ARBA00023077"/>
    </source>
</evidence>
<keyword evidence="6 11" id="KW-0798">TonB box</keyword>
<dbReference type="Pfam" id="PF00593">
    <property type="entry name" value="TonB_dep_Rec_b-barrel"/>
    <property type="match status" value="1"/>
</dbReference>
<evidence type="ECO:0000256" key="12">
    <source>
        <dbReference type="SAM" id="Phobius"/>
    </source>
</evidence>
<evidence type="ECO:0000256" key="1">
    <source>
        <dbReference type="ARBA" id="ARBA00004571"/>
    </source>
</evidence>
<keyword evidence="12" id="KW-1133">Transmembrane helix</keyword>
<keyword evidence="5" id="KW-0732">Signal</keyword>